<evidence type="ECO:0000313" key="1">
    <source>
        <dbReference type="EMBL" id="MBK7677093.1"/>
    </source>
</evidence>
<dbReference type="Proteomes" id="UP000697998">
    <property type="component" value="Unassembled WGS sequence"/>
</dbReference>
<protein>
    <recommendedName>
        <fullName evidence="3">Tetratricopeptide repeat protein</fullName>
    </recommendedName>
</protein>
<sequence length="59" mass="6694">MALDAVIHLAEVLVETGQKAEALDLLEEAQKNSSRWQTGAARPLDRCNEFARLHNHLRR</sequence>
<evidence type="ECO:0000313" key="2">
    <source>
        <dbReference type="Proteomes" id="UP000697998"/>
    </source>
</evidence>
<gene>
    <name evidence="1" type="ORF">IPJ27_21405</name>
</gene>
<proteinExistence type="predicted"/>
<organism evidence="1 2">
    <name type="scientific">Candidatus Accumulibacter proximus</name>
    <dbReference type="NCBI Taxonomy" id="2954385"/>
    <lineage>
        <taxon>Bacteria</taxon>
        <taxon>Pseudomonadati</taxon>
        <taxon>Pseudomonadota</taxon>
        <taxon>Betaproteobacteria</taxon>
        <taxon>Candidatus Accumulibacter</taxon>
    </lineage>
</organism>
<dbReference type="Gene3D" id="1.25.40.10">
    <property type="entry name" value="Tetratricopeptide repeat domain"/>
    <property type="match status" value="1"/>
</dbReference>
<name>A0A935UIZ1_9PROT</name>
<evidence type="ECO:0008006" key="3">
    <source>
        <dbReference type="Google" id="ProtNLM"/>
    </source>
</evidence>
<accession>A0A935UIZ1</accession>
<dbReference type="EMBL" id="JADJMH010000034">
    <property type="protein sequence ID" value="MBK7677093.1"/>
    <property type="molecule type" value="Genomic_DNA"/>
</dbReference>
<dbReference type="InterPro" id="IPR011990">
    <property type="entry name" value="TPR-like_helical_dom_sf"/>
</dbReference>
<reference evidence="1 2" key="1">
    <citation type="submission" date="2020-10" db="EMBL/GenBank/DDBJ databases">
        <title>Connecting structure to function with the recovery of over 1000 high-quality activated sludge metagenome-assembled genomes encoding full-length rRNA genes using long-read sequencing.</title>
        <authorList>
            <person name="Singleton C.M."/>
            <person name="Petriglieri F."/>
            <person name="Kristensen J.M."/>
            <person name="Kirkegaard R.H."/>
            <person name="Michaelsen T.Y."/>
            <person name="Andersen M.H."/>
            <person name="Karst S.M."/>
            <person name="Dueholm M.S."/>
            <person name="Nielsen P.H."/>
            <person name="Albertsen M."/>
        </authorList>
    </citation>
    <scope>NUCLEOTIDE SEQUENCE [LARGE SCALE GENOMIC DNA]</scope>
    <source>
        <strain evidence="1">EsbW_18-Q3-R4-48_BATAC.285</strain>
    </source>
</reference>
<comment type="caution">
    <text evidence="1">The sequence shown here is derived from an EMBL/GenBank/DDBJ whole genome shotgun (WGS) entry which is preliminary data.</text>
</comment>
<dbReference type="AlphaFoldDB" id="A0A935UIZ1"/>